<gene>
    <name evidence="2" type="ORF">PGRAN_14208</name>
</gene>
<comment type="caution">
    <text evidence="2">The sequence shown here is derived from an EMBL/GenBank/DDBJ whole genome shotgun (WGS) entry which is preliminary data.</text>
</comment>
<keyword evidence="1" id="KW-1133">Transmembrane helix</keyword>
<proteinExistence type="predicted"/>
<keyword evidence="1" id="KW-0472">Membrane</keyword>
<dbReference type="InterPro" id="IPR024295">
    <property type="entry name" value="DUF2705"/>
</dbReference>
<organism evidence="2 3">
    <name type="scientific">Listeria grandensis FSL F6-0971</name>
    <dbReference type="NCBI Taxonomy" id="1265819"/>
    <lineage>
        <taxon>Bacteria</taxon>
        <taxon>Bacillati</taxon>
        <taxon>Bacillota</taxon>
        <taxon>Bacilli</taxon>
        <taxon>Bacillales</taxon>
        <taxon>Listeriaceae</taxon>
        <taxon>Listeria</taxon>
    </lineage>
</organism>
<evidence type="ECO:0000256" key="1">
    <source>
        <dbReference type="SAM" id="Phobius"/>
    </source>
</evidence>
<feature type="transmembrane region" description="Helical" evidence="1">
    <location>
        <begin position="174"/>
        <end position="195"/>
    </location>
</feature>
<accession>W7BDR0</accession>
<feature type="transmembrane region" description="Helical" evidence="1">
    <location>
        <begin position="72"/>
        <end position="90"/>
    </location>
</feature>
<keyword evidence="3" id="KW-1185">Reference proteome</keyword>
<dbReference type="STRING" id="1265819.PGRAN_14208"/>
<protein>
    <submittedName>
        <fullName evidence="2">Uncharacterized protein</fullName>
    </submittedName>
</protein>
<name>W7BDR0_9LIST</name>
<reference evidence="2 3" key="1">
    <citation type="journal article" date="2014" name="Int. J. Syst. Evol. Microbiol.">
        <title>Listeria floridensis sp. nov., Listeria aquatica sp. nov., Listeria cornellensis sp. nov., Listeria riparia sp. nov. and Listeria grandensis sp. nov., from agricultural and natural environments.</title>
        <authorList>
            <person name="den Bakker H.C."/>
            <person name="Warchocki S."/>
            <person name="Wright E.M."/>
            <person name="Allred A.F."/>
            <person name="Ahlstrom C."/>
            <person name="Manuel C.S."/>
            <person name="Stasiewicz M.J."/>
            <person name="Burrell A."/>
            <person name="Roof S."/>
            <person name="Strawn L."/>
            <person name="Fortes E.D."/>
            <person name="Nightingale K.K."/>
            <person name="Kephart D."/>
            <person name="Wiedmann M."/>
        </authorList>
    </citation>
    <scope>NUCLEOTIDE SEQUENCE [LARGE SCALE GENOMIC DNA]</scope>
    <source>
        <strain evidence="3">FSL F6-971</strain>
    </source>
</reference>
<dbReference type="PATRIC" id="fig|1265819.5.peg.2840"/>
<keyword evidence="1" id="KW-0812">Transmembrane</keyword>
<dbReference type="Proteomes" id="UP000019253">
    <property type="component" value="Unassembled WGS sequence"/>
</dbReference>
<dbReference type="Pfam" id="PF10920">
    <property type="entry name" value="DUF2705"/>
    <property type="match status" value="1"/>
</dbReference>
<sequence length="269" mass="30814">MMLPVFKYDKKEMQMVSHLTRIRKNNMSRIIILVIILFPLIEIGQLIGLRNTTGENFHPAFASFLSGASQGHITQILLLWFLPIYFLLVVSDDSIMDYLTGYRNILISKVGKKKYLLEKMITSFLVGFGVMAIALTLNVIITSVVFQGGDSMRGMEEMTFDDNTLFHFGITHRYIMAIIFIFITSFYTGLVSLLGASMSLLFLNKKLAYPATFFIWFFFILQNKSIMLLFQPFAEYGISDLLGIFIASLLTFIIIPILVYIYEARYAED</sequence>
<dbReference type="EMBL" id="AODD01000027">
    <property type="protein sequence ID" value="EUJ21266.1"/>
    <property type="molecule type" value="Genomic_DNA"/>
</dbReference>
<feature type="transmembrane region" description="Helical" evidence="1">
    <location>
        <begin position="121"/>
        <end position="146"/>
    </location>
</feature>
<feature type="transmembrane region" description="Helical" evidence="1">
    <location>
        <begin position="207"/>
        <end position="230"/>
    </location>
</feature>
<evidence type="ECO:0000313" key="3">
    <source>
        <dbReference type="Proteomes" id="UP000019253"/>
    </source>
</evidence>
<feature type="transmembrane region" description="Helical" evidence="1">
    <location>
        <begin position="242"/>
        <end position="262"/>
    </location>
</feature>
<dbReference type="AlphaFoldDB" id="W7BDR0"/>
<evidence type="ECO:0000313" key="2">
    <source>
        <dbReference type="EMBL" id="EUJ21266.1"/>
    </source>
</evidence>